<keyword evidence="2" id="KW-1185">Reference proteome</keyword>
<comment type="caution">
    <text evidence="1">The sequence shown here is derived from an EMBL/GenBank/DDBJ whole genome shotgun (WGS) entry which is preliminary data.</text>
</comment>
<gene>
    <name evidence="1" type="ORF">DDE20_17970</name>
</gene>
<protein>
    <submittedName>
        <fullName evidence="1">Uncharacterized protein</fullName>
    </submittedName>
</protein>
<dbReference type="EMBL" id="QDKM01000015">
    <property type="protein sequence ID" value="PVH27346.1"/>
    <property type="molecule type" value="Genomic_DNA"/>
</dbReference>
<name>A0A2T8HPK7_9RHOB</name>
<sequence length="64" mass="7235">MIFSLASHESFSDLEKQLLLVHDHKGNLQCQWKSAAGLEQYSSLIDALWSLQNEPAEINEHIVA</sequence>
<reference evidence="1 2" key="1">
    <citation type="submission" date="2018-04" db="EMBL/GenBank/DDBJ databases">
        <title>Pararhodobacter oceanense sp. nov., isolated from marine intertidal sediment.</title>
        <authorList>
            <person name="Wang X.-L."/>
            <person name="Du Z.-J."/>
        </authorList>
    </citation>
    <scope>NUCLEOTIDE SEQUENCE [LARGE SCALE GENOMIC DNA]</scope>
    <source>
        <strain evidence="1 2">AM505</strain>
    </source>
</reference>
<accession>A0A2T8HPK7</accession>
<evidence type="ECO:0000313" key="2">
    <source>
        <dbReference type="Proteomes" id="UP000245911"/>
    </source>
</evidence>
<proteinExistence type="predicted"/>
<evidence type="ECO:0000313" key="1">
    <source>
        <dbReference type="EMBL" id="PVH27346.1"/>
    </source>
</evidence>
<dbReference type="AlphaFoldDB" id="A0A2T8HPK7"/>
<dbReference type="Proteomes" id="UP000245911">
    <property type="component" value="Unassembled WGS sequence"/>
</dbReference>
<organism evidence="1 2">
    <name type="scientific">Pararhodobacter oceanensis</name>
    <dbReference type="NCBI Taxonomy" id="2172121"/>
    <lineage>
        <taxon>Bacteria</taxon>
        <taxon>Pseudomonadati</taxon>
        <taxon>Pseudomonadota</taxon>
        <taxon>Alphaproteobacteria</taxon>
        <taxon>Rhodobacterales</taxon>
        <taxon>Paracoccaceae</taxon>
        <taxon>Pararhodobacter</taxon>
    </lineage>
</organism>